<keyword evidence="2" id="KW-1185">Reference proteome</keyword>
<reference evidence="1 2" key="1">
    <citation type="submission" date="2018-11" db="EMBL/GenBank/DDBJ databases">
        <authorList>
            <consortium name="Pathogen Informatics"/>
        </authorList>
    </citation>
    <scope>NUCLEOTIDE SEQUENCE [LARGE SCALE GENOMIC DNA]</scope>
</reference>
<evidence type="ECO:0000313" key="2">
    <source>
        <dbReference type="Proteomes" id="UP000281553"/>
    </source>
</evidence>
<accession>A0A3P7LBL6</accession>
<organism evidence="1 2">
    <name type="scientific">Dibothriocephalus latus</name>
    <name type="common">Fish tapeworm</name>
    <name type="synonym">Diphyllobothrium latum</name>
    <dbReference type="NCBI Taxonomy" id="60516"/>
    <lineage>
        <taxon>Eukaryota</taxon>
        <taxon>Metazoa</taxon>
        <taxon>Spiralia</taxon>
        <taxon>Lophotrochozoa</taxon>
        <taxon>Platyhelminthes</taxon>
        <taxon>Cestoda</taxon>
        <taxon>Eucestoda</taxon>
        <taxon>Diphyllobothriidea</taxon>
        <taxon>Diphyllobothriidae</taxon>
        <taxon>Dibothriocephalus</taxon>
    </lineage>
</organism>
<dbReference type="Proteomes" id="UP000281553">
    <property type="component" value="Unassembled WGS sequence"/>
</dbReference>
<name>A0A3P7LBL6_DIBLA</name>
<gene>
    <name evidence="1" type="ORF">DILT_LOCUS5078</name>
</gene>
<sequence>MACQKLYQIICQVSGKPSILCDCVGDVNESIKTTRWCEHFEHFLKFGEQSITLTFSSAAEFYPSPADAVSCKLLPKEEIADALQNPRDNKASREDGIHI</sequence>
<evidence type="ECO:0000313" key="1">
    <source>
        <dbReference type="EMBL" id="VDN09247.1"/>
    </source>
</evidence>
<proteinExistence type="predicted"/>
<dbReference type="AlphaFoldDB" id="A0A3P7LBL6"/>
<protein>
    <submittedName>
        <fullName evidence="1">Uncharacterized protein</fullName>
    </submittedName>
</protein>
<dbReference type="EMBL" id="UYRU01046680">
    <property type="protein sequence ID" value="VDN09247.1"/>
    <property type="molecule type" value="Genomic_DNA"/>
</dbReference>